<protein>
    <recommendedName>
        <fullName evidence="1">DNA ligase (ATP)</fullName>
        <ecNumber evidence="1">6.5.1.1</ecNumber>
    </recommendedName>
</protein>
<proteinExistence type="predicted"/>
<dbReference type="GO" id="GO:0006281">
    <property type="term" value="P:DNA repair"/>
    <property type="evidence" value="ECO:0007669"/>
    <property type="project" value="InterPro"/>
</dbReference>
<accession>A0A1V3WES4</accession>
<feature type="domain" description="DNA ligase ATP-dependent C-terminal" evidence="2">
    <location>
        <begin position="64"/>
        <end position="153"/>
    </location>
</feature>
<dbReference type="InterPro" id="IPR012309">
    <property type="entry name" value="DNA_ligase_ATP-dep_C"/>
</dbReference>
<dbReference type="AlphaFoldDB" id="A0A1V3WES4"/>
<dbReference type="GO" id="GO:0006310">
    <property type="term" value="P:DNA recombination"/>
    <property type="evidence" value="ECO:0007669"/>
    <property type="project" value="InterPro"/>
</dbReference>
<dbReference type="Gene3D" id="3.30.1490.70">
    <property type="match status" value="1"/>
</dbReference>
<dbReference type="EMBL" id="MVBN01000011">
    <property type="protein sequence ID" value="OOK65415.1"/>
    <property type="molecule type" value="Genomic_DNA"/>
</dbReference>
<dbReference type="EC" id="6.5.1.1" evidence="1"/>
<dbReference type="CDD" id="cd07971">
    <property type="entry name" value="OBF_DNA_ligase_LigD"/>
    <property type="match status" value="1"/>
</dbReference>
<dbReference type="SUPFAM" id="SSF50249">
    <property type="entry name" value="Nucleic acid-binding proteins"/>
    <property type="match status" value="1"/>
</dbReference>
<dbReference type="Proteomes" id="UP000188532">
    <property type="component" value="Unassembled WGS sequence"/>
</dbReference>
<keyword evidence="3" id="KW-0436">Ligase</keyword>
<sequence>MTAVAPADMLDVAAHQHMEGIVAKRLEAPYRPGRTTLWIKSLVRPTCELIIVGYCRAGGPGGSTSIGSMLLAGHNEAGQLIVVGQVGTGFSSTTRRHLYAMLEPITCATTPATNPVEAKGICWVEPEFVCEVAYREYVSGRWLRHTSFKGLRDTEPAYIRVPNRLGG</sequence>
<organism evidence="3 4">
    <name type="scientific">Mycobacterium kansasii</name>
    <dbReference type="NCBI Taxonomy" id="1768"/>
    <lineage>
        <taxon>Bacteria</taxon>
        <taxon>Bacillati</taxon>
        <taxon>Actinomycetota</taxon>
        <taxon>Actinomycetes</taxon>
        <taxon>Mycobacteriales</taxon>
        <taxon>Mycobacteriaceae</taxon>
        <taxon>Mycobacterium</taxon>
    </lineage>
</organism>
<reference evidence="3 4" key="1">
    <citation type="submission" date="2017-02" db="EMBL/GenBank/DDBJ databases">
        <title>Complete genome sequences of Mycobacterium kansasii strains isolated from rhesus macaques.</title>
        <authorList>
            <person name="Panda A."/>
            <person name="Nagaraj S."/>
            <person name="Zhao X."/>
            <person name="Tettelin H."/>
            <person name="Detolla L.J."/>
        </authorList>
    </citation>
    <scope>NUCLEOTIDE SEQUENCE [LARGE SCALE GENOMIC DNA]</scope>
    <source>
        <strain evidence="3 4">11-3469</strain>
    </source>
</reference>
<name>A0A1V3WES4_MYCKA</name>
<comment type="caution">
    <text evidence="3">The sequence shown here is derived from an EMBL/GenBank/DDBJ whole genome shotgun (WGS) entry which is preliminary data.</text>
</comment>
<evidence type="ECO:0000313" key="3">
    <source>
        <dbReference type="EMBL" id="OOK65415.1"/>
    </source>
</evidence>
<dbReference type="GO" id="GO:0003910">
    <property type="term" value="F:DNA ligase (ATP) activity"/>
    <property type="evidence" value="ECO:0007669"/>
    <property type="project" value="UniProtKB-EC"/>
</dbReference>
<dbReference type="SUPFAM" id="SSF56091">
    <property type="entry name" value="DNA ligase/mRNA capping enzyme, catalytic domain"/>
    <property type="match status" value="1"/>
</dbReference>
<dbReference type="Pfam" id="PF04679">
    <property type="entry name" value="DNA_ligase_A_C"/>
    <property type="match status" value="1"/>
</dbReference>
<dbReference type="Gene3D" id="2.40.50.140">
    <property type="entry name" value="Nucleic acid-binding proteins"/>
    <property type="match status" value="1"/>
</dbReference>
<evidence type="ECO:0000256" key="1">
    <source>
        <dbReference type="ARBA" id="ARBA00012727"/>
    </source>
</evidence>
<evidence type="ECO:0000259" key="2">
    <source>
        <dbReference type="Pfam" id="PF04679"/>
    </source>
</evidence>
<dbReference type="InterPro" id="IPR012340">
    <property type="entry name" value="NA-bd_OB-fold"/>
</dbReference>
<gene>
    <name evidence="3" type="ORF">BZL29_7787</name>
</gene>
<evidence type="ECO:0000313" key="4">
    <source>
        <dbReference type="Proteomes" id="UP000188532"/>
    </source>
</evidence>